<organism evidence="4 5">
    <name type="scientific">Mycoplana ramosa</name>
    <name type="common">Mycoplana bullata</name>
    <dbReference type="NCBI Taxonomy" id="40837"/>
    <lineage>
        <taxon>Bacteria</taxon>
        <taxon>Pseudomonadati</taxon>
        <taxon>Pseudomonadota</taxon>
        <taxon>Alphaproteobacteria</taxon>
        <taxon>Hyphomicrobiales</taxon>
        <taxon>Rhizobiaceae</taxon>
        <taxon>Mycoplana</taxon>
    </lineage>
</organism>
<dbReference type="CDD" id="cd06187">
    <property type="entry name" value="O2ase_reductase_like"/>
    <property type="match status" value="1"/>
</dbReference>
<dbReference type="PROSITE" id="PS00197">
    <property type="entry name" value="2FE2S_FER_1"/>
    <property type="match status" value="1"/>
</dbReference>
<dbReference type="PANTHER" id="PTHR47354:SF5">
    <property type="entry name" value="PROTEIN RFBI"/>
    <property type="match status" value="1"/>
</dbReference>
<dbReference type="InterPro" id="IPR036010">
    <property type="entry name" value="2Fe-2S_ferredoxin-like_sf"/>
</dbReference>
<dbReference type="InterPro" id="IPR001041">
    <property type="entry name" value="2Fe-2S_ferredoxin-type"/>
</dbReference>
<dbReference type="SUPFAM" id="SSF63380">
    <property type="entry name" value="Riboflavin synthase domain-like"/>
    <property type="match status" value="1"/>
</dbReference>
<dbReference type="Proteomes" id="UP001597173">
    <property type="component" value="Unassembled WGS sequence"/>
</dbReference>
<dbReference type="SUPFAM" id="SSF52343">
    <property type="entry name" value="Ferredoxin reductase-like, C-terminal NADP-linked domain"/>
    <property type="match status" value="1"/>
</dbReference>
<evidence type="ECO:0000313" key="5">
    <source>
        <dbReference type="Proteomes" id="UP001597173"/>
    </source>
</evidence>
<evidence type="ECO:0000313" key="4">
    <source>
        <dbReference type="EMBL" id="MFD1328837.1"/>
    </source>
</evidence>
<dbReference type="Gene3D" id="3.40.50.80">
    <property type="entry name" value="Nucleotide-binding domain of ferredoxin-NADP reductase (FNR) module"/>
    <property type="match status" value="1"/>
</dbReference>
<comment type="caution">
    <text evidence="4">The sequence shown here is derived from an EMBL/GenBank/DDBJ whole genome shotgun (WGS) entry which is preliminary data.</text>
</comment>
<feature type="domain" description="2Fe-2S ferredoxin-type" evidence="2">
    <location>
        <begin position="14"/>
        <end position="104"/>
    </location>
</feature>
<dbReference type="InterPro" id="IPR012675">
    <property type="entry name" value="Beta-grasp_dom_sf"/>
</dbReference>
<sequence length="346" mass="37177">MKRLQRQSRHPEGFLVTLPLARSSIRAAPDQTLLAAALAAGVDYPHGCKSGRCGSCKSRLASGSVTMLPHSRFSLTDEEKAAGLILACRAVPQSDVTVMWSRGDAEAGHRRKQVEGIVTSVSSATHDILKVHVTLGGEDFRFSAGQYVKLTVGKRLVRDYSIASVPGGRELEFHVRKVPNGLVSSHIHEELWVGDKVMVEGPFGDAHLRSLHTGPILAVAGGSGLAPIRSIVETALSSGMRQPIRLYFGVREERDAYDVDLLDRLAGDHPNFSYQVVTSRSDSARFRVGHVSAAIDADLCLLEGWKAYVAGPPAMVEAVAEGVFAAGLGTDDFHADVFFTPEAIAD</sequence>
<dbReference type="Gene3D" id="2.40.30.10">
    <property type="entry name" value="Translation factors"/>
    <property type="match status" value="1"/>
</dbReference>
<evidence type="ECO:0000259" key="3">
    <source>
        <dbReference type="PROSITE" id="PS51384"/>
    </source>
</evidence>
<reference evidence="5" key="1">
    <citation type="journal article" date="2019" name="Int. J. Syst. Evol. Microbiol.">
        <title>The Global Catalogue of Microorganisms (GCM) 10K type strain sequencing project: providing services to taxonomists for standard genome sequencing and annotation.</title>
        <authorList>
            <consortium name="The Broad Institute Genomics Platform"/>
            <consortium name="The Broad Institute Genome Sequencing Center for Infectious Disease"/>
            <person name="Wu L."/>
            <person name="Ma J."/>
        </authorList>
    </citation>
    <scope>NUCLEOTIDE SEQUENCE [LARGE SCALE GENOMIC DNA]</scope>
    <source>
        <strain evidence="5">CCUG 55609</strain>
    </source>
</reference>
<dbReference type="InterPro" id="IPR039261">
    <property type="entry name" value="FNR_nucleotide-bd"/>
</dbReference>
<proteinExistence type="predicted"/>
<evidence type="ECO:0000259" key="2">
    <source>
        <dbReference type="PROSITE" id="PS51085"/>
    </source>
</evidence>
<dbReference type="PROSITE" id="PS51384">
    <property type="entry name" value="FAD_FR"/>
    <property type="match status" value="1"/>
</dbReference>
<dbReference type="Pfam" id="PF00970">
    <property type="entry name" value="FAD_binding_6"/>
    <property type="match status" value="1"/>
</dbReference>
<dbReference type="InterPro" id="IPR006058">
    <property type="entry name" value="2Fe2S_fd_BS"/>
</dbReference>
<dbReference type="PRINTS" id="PR00410">
    <property type="entry name" value="PHEHYDRXLASE"/>
</dbReference>
<feature type="domain" description="FAD-binding FR-type" evidence="3">
    <location>
        <begin position="111"/>
        <end position="209"/>
    </location>
</feature>
<dbReference type="InterPro" id="IPR001709">
    <property type="entry name" value="Flavoprot_Pyr_Nucl_cyt_Rdtase"/>
</dbReference>
<dbReference type="SUPFAM" id="SSF54292">
    <property type="entry name" value="2Fe-2S ferredoxin-like"/>
    <property type="match status" value="1"/>
</dbReference>
<evidence type="ECO:0000256" key="1">
    <source>
        <dbReference type="ARBA" id="ARBA00034078"/>
    </source>
</evidence>
<dbReference type="PROSITE" id="PS51085">
    <property type="entry name" value="2FE2S_FER_2"/>
    <property type="match status" value="1"/>
</dbReference>
<dbReference type="PRINTS" id="PR00371">
    <property type="entry name" value="FPNCR"/>
</dbReference>
<comment type="cofactor">
    <cofactor evidence="1">
        <name>[2Fe-2S] cluster</name>
        <dbReference type="ChEBI" id="CHEBI:190135"/>
    </cofactor>
</comment>
<dbReference type="Pfam" id="PF00175">
    <property type="entry name" value="NAD_binding_1"/>
    <property type="match status" value="1"/>
</dbReference>
<gene>
    <name evidence="4" type="ORF">ACFQ33_13145</name>
</gene>
<dbReference type="PANTHER" id="PTHR47354">
    <property type="entry name" value="NADH OXIDOREDUCTASE HCR"/>
    <property type="match status" value="1"/>
</dbReference>
<dbReference type="EMBL" id="JBHTNF010000007">
    <property type="protein sequence ID" value="MFD1328837.1"/>
    <property type="molecule type" value="Genomic_DNA"/>
</dbReference>
<dbReference type="Gene3D" id="3.10.20.30">
    <property type="match status" value="1"/>
</dbReference>
<dbReference type="InterPro" id="IPR001433">
    <property type="entry name" value="OxRdtase_FAD/NAD-bd"/>
</dbReference>
<dbReference type="InterPro" id="IPR008333">
    <property type="entry name" value="Cbr1-like_FAD-bd_dom"/>
</dbReference>
<keyword evidence="5" id="KW-1185">Reference proteome</keyword>
<dbReference type="Pfam" id="PF00111">
    <property type="entry name" value="Fer2"/>
    <property type="match status" value="1"/>
</dbReference>
<dbReference type="InterPro" id="IPR017938">
    <property type="entry name" value="Riboflavin_synthase-like_b-brl"/>
</dbReference>
<dbReference type="RefSeq" id="WP_374839489.1">
    <property type="nucleotide sequence ID" value="NZ_JBHEEW010000009.1"/>
</dbReference>
<dbReference type="InterPro" id="IPR017927">
    <property type="entry name" value="FAD-bd_FR_type"/>
</dbReference>
<accession>A0ABW3YY42</accession>
<protein>
    <submittedName>
        <fullName evidence="4">2Fe-2S iron-sulfur cluster-binding protein</fullName>
    </submittedName>
</protein>
<name>A0ABW3YY42_MYCRA</name>
<dbReference type="InterPro" id="IPR050415">
    <property type="entry name" value="MRET"/>
</dbReference>
<dbReference type="CDD" id="cd00207">
    <property type="entry name" value="fer2"/>
    <property type="match status" value="1"/>
</dbReference>